<sequence length="96" mass="10715">MGWIKKTQTTDFKQLSWKLPVLRAIGGSRLGLGDRYGQSVAEKLVGHGKVFFAHSSPASVSEWRFWLFAQNPIHLQQLLNEGSVPAYLPGNNRVGH</sequence>
<keyword evidence="2" id="KW-1185">Reference proteome</keyword>
<proteinExistence type="predicted"/>
<gene>
    <name evidence="1" type="ORF">GDO78_021462</name>
</gene>
<accession>A0A8J6EH10</accession>
<reference evidence="1" key="1">
    <citation type="thesis" date="2020" institute="ProQuest LLC" country="789 East Eisenhower Parkway, Ann Arbor, MI, USA">
        <title>Comparative Genomics and Chromosome Evolution.</title>
        <authorList>
            <person name="Mudd A.B."/>
        </authorList>
    </citation>
    <scope>NUCLEOTIDE SEQUENCE</scope>
    <source>
        <strain evidence="1">HN-11 Male</strain>
        <tissue evidence="1">Kidney and liver</tissue>
    </source>
</reference>
<evidence type="ECO:0000313" key="2">
    <source>
        <dbReference type="Proteomes" id="UP000770717"/>
    </source>
</evidence>
<name>A0A8J6EH10_ELECQ</name>
<comment type="caution">
    <text evidence="1">The sequence shown here is derived from an EMBL/GenBank/DDBJ whole genome shotgun (WGS) entry which is preliminary data.</text>
</comment>
<protein>
    <submittedName>
        <fullName evidence="1">Uncharacterized protein</fullName>
    </submittedName>
</protein>
<evidence type="ECO:0000313" key="1">
    <source>
        <dbReference type="EMBL" id="KAG9468988.1"/>
    </source>
</evidence>
<dbReference type="EMBL" id="WNTK01000654">
    <property type="protein sequence ID" value="KAG9468988.1"/>
    <property type="molecule type" value="Genomic_DNA"/>
</dbReference>
<dbReference type="AlphaFoldDB" id="A0A8J6EH10"/>
<organism evidence="1 2">
    <name type="scientific">Eleutherodactylus coqui</name>
    <name type="common">Puerto Rican coqui</name>
    <dbReference type="NCBI Taxonomy" id="57060"/>
    <lineage>
        <taxon>Eukaryota</taxon>
        <taxon>Metazoa</taxon>
        <taxon>Chordata</taxon>
        <taxon>Craniata</taxon>
        <taxon>Vertebrata</taxon>
        <taxon>Euteleostomi</taxon>
        <taxon>Amphibia</taxon>
        <taxon>Batrachia</taxon>
        <taxon>Anura</taxon>
        <taxon>Neobatrachia</taxon>
        <taxon>Hyloidea</taxon>
        <taxon>Eleutherodactylidae</taxon>
        <taxon>Eleutherodactylinae</taxon>
        <taxon>Eleutherodactylus</taxon>
        <taxon>Eleutherodactylus</taxon>
    </lineage>
</organism>
<dbReference type="Proteomes" id="UP000770717">
    <property type="component" value="Unassembled WGS sequence"/>
</dbReference>